<protein>
    <recommendedName>
        <fullName evidence="4">SAP30-binding protein</fullName>
    </recommendedName>
</protein>
<dbReference type="Pfam" id="PF07818">
    <property type="entry name" value="HCNGP"/>
    <property type="match status" value="1"/>
</dbReference>
<reference evidence="2 3" key="1">
    <citation type="submission" date="2017-09" db="EMBL/GenBank/DDBJ databases">
        <title>WGS assembly of Aquilegia coerulea Goldsmith.</title>
        <authorList>
            <person name="Hodges S."/>
            <person name="Kramer E."/>
            <person name="Nordborg M."/>
            <person name="Tomkins J."/>
            <person name="Borevitz J."/>
            <person name="Derieg N."/>
            <person name="Yan J."/>
            <person name="Mihaltcheva S."/>
            <person name="Hayes R.D."/>
            <person name="Rokhsar D."/>
        </authorList>
    </citation>
    <scope>NUCLEOTIDE SEQUENCE [LARGE SCALE GENOMIC DNA]</scope>
    <source>
        <strain evidence="3">cv. Goldsmith</strain>
    </source>
</reference>
<dbReference type="GO" id="GO:0005634">
    <property type="term" value="C:nucleus"/>
    <property type="evidence" value="ECO:0007669"/>
    <property type="project" value="TreeGrafter"/>
</dbReference>
<feature type="compositionally biased region" description="Polar residues" evidence="1">
    <location>
        <begin position="176"/>
        <end position="193"/>
    </location>
</feature>
<feature type="region of interest" description="Disordered" evidence="1">
    <location>
        <begin position="1"/>
        <end position="112"/>
    </location>
</feature>
<gene>
    <name evidence="2" type="ORF">AQUCO_02100187v1</name>
</gene>
<feature type="compositionally biased region" description="Basic and acidic residues" evidence="1">
    <location>
        <begin position="372"/>
        <end position="393"/>
    </location>
</feature>
<dbReference type="PANTHER" id="PTHR13464:SF0">
    <property type="entry name" value="SAP30-BINDING PROTEIN"/>
    <property type="match status" value="1"/>
</dbReference>
<evidence type="ECO:0000313" key="3">
    <source>
        <dbReference type="Proteomes" id="UP000230069"/>
    </source>
</evidence>
<proteinExistence type="predicted"/>
<dbReference type="EMBL" id="KZ305038">
    <property type="protein sequence ID" value="PIA42151.1"/>
    <property type="molecule type" value="Genomic_DNA"/>
</dbReference>
<feature type="compositionally biased region" description="Acidic residues" evidence="1">
    <location>
        <begin position="18"/>
        <end position="38"/>
    </location>
</feature>
<dbReference type="EMBL" id="KZ305038">
    <property type="protein sequence ID" value="PIA42152.1"/>
    <property type="molecule type" value="Genomic_DNA"/>
</dbReference>
<feature type="compositionally biased region" description="Basic and acidic residues" evidence="1">
    <location>
        <begin position="429"/>
        <end position="438"/>
    </location>
</feature>
<dbReference type="InterPro" id="IPR012479">
    <property type="entry name" value="SAP30BP"/>
</dbReference>
<organism evidence="2 3">
    <name type="scientific">Aquilegia coerulea</name>
    <name type="common">Rocky mountain columbine</name>
    <dbReference type="NCBI Taxonomy" id="218851"/>
    <lineage>
        <taxon>Eukaryota</taxon>
        <taxon>Viridiplantae</taxon>
        <taxon>Streptophyta</taxon>
        <taxon>Embryophyta</taxon>
        <taxon>Tracheophyta</taxon>
        <taxon>Spermatophyta</taxon>
        <taxon>Magnoliopsida</taxon>
        <taxon>Ranunculales</taxon>
        <taxon>Ranunculaceae</taxon>
        <taxon>Thalictroideae</taxon>
        <taxon>Aquilegia</taxon>
    </lineage>
</organism>
<dbReference type="Proteomes" id="UP000230069">
    <property type="component" value="Unassembled WGS sequence"/>
</dbReference>
<feature type="compositionally biased region" description="Low complexity" evidence="1">
    <location>
        <begin position="56"/>
        <end position="71"/>
    </location>
</feature>
<name>A0A2G5DFA4_AQUCA</name>
<evidence type="ECO:0008006" key="4">
    <source>
        <dbReference type="Google" id="ProtNLM"/>
    </source>
</evidence>
<dbReference type="STRING" id="218851.A0A2G5DFA4"/>
<dbReference type="EMBL" id="KZ305038">
    <property type="protein sequence ID" value="PIA42153.1"/>
    <property type="molecule type" value="Genomic_DNA"/>
</dbReference>
<evidence type="ECO:0000256" key="1">
    <source>
        <dbReference type="SAM" id="MobiDB-lite"/>
    </source>
</evidence>
<feature type="region of interest" description="Disordered" evidence="1">
    <location>
        <begin position="176"/>
        <end position="198"/>
    </location>
</feature>
<evidence type="ECO:0000313" key="2">
    <source>
        <dbReference type="EMBL" id="PIA42152.1"/>
    </source>
</evidence>
<dbReference type="AlphaFoldDB" id="A0A2G5DFA4"/>
<dbReference type="OrthoDB" id="1714508at2759"/>
<sequence>MATKKKESEGIALLSMYNDEEDEEMEEAYEEDREEEEQHLENFDNKVPLDSFMKETTTSPSSLLQSQNSLSIEDSNLKEDRVSTLTPKPDVSVSSSPPPPPPTQLLQSTTTTTFERRSLTIVDYGHDETAMSPEAEEGEIMRAGHVFFGEDIQNANGKFQGITPPGSVQILTPNIQRTPHPSEQSEFLQSENSTRMDVKMESETTVIEETVMVSVEIQKDVDPLDDFLPSPPKTMCSEELQEKINKFLMLKKAGKSFNAEVRNRKDYRNPDFLLHAVRYQDIDQIGSCFSKDVFDPHGYDKSDYYDEIEADLKREMERKELERKRNPKVEFVTGATQLGGLAATQINSSQLPVVPTVASTGFHPHPTPADSVARESRQNKKSKWDKDDGDRKNTLHIGSRDAQSSALPHATHLSAANAGSGYTAFAQQKRREAEARKSSEKRRS</sequence>
<keyword evidence="3" id="KW-1185">Reference proteome</keyword>
<feature type="region of interest" description="Disordered" evidence="1">
    <location>
        <begin position="357"/>
        <end position="444"/>
    </location>
</feature>
<dbReference type="PANTHER" id="PTHR13464">
    <property type="entry name" value="TRANSCRIPTIONAL REGULATOR PROTEIN HCNGP"/>
    <property type="match status" value="1"/>
</dbReference>
<dbReference type="GO" id="GO:0006355">
    <property type="term" value="P:regulation of DNA-templated transcription"/>
    <property type="evidence" value="ECO:0007669"/>
    <property type="project" value="InterPro"/>
</dbReference>
<accession>A0A2G5DFA4</accession>